<dbReference type="Pfam" id="PF14841">
    <property type="entry name" value="FliG_M"/>
    <property type="match status" value="1"/>
</dbReference>
<evidence type="ECO:0000256" key="10">
    <source>
        <dbReference type="ARBA" id="ARBA00025598"/>
    </source>
</evidence>
<dbReference type="GO" id="GO:0009425">
    <property type="term" value="C:bacterial-type flagellum basal body"/>
    <property type="evidence" value="ECO:0007669"/>
    <property type="project" value="UniProtKB-SubCell"/>
</dbReference>
<keyword evidence="15" id="KW-1185">Reference proteome</keyword>
<name>A0A1Y5T4C5_9RHOB</name>
<comment type="function">
    <text evidence="10">FliG is one of three proteins (FliG, FliN, FliM) that forms the rotor-mounted switch complex (C ring), located at the base of the basal body. This complex interacts with the CheY and CheZ chemotaxis proteins, in addition to contacting components of the motor that determine the direction of flagellar rotation.</text>
</comment>
<evidence type="ECO:0000256" key="3">
    <source>
        <dbReference type="ARBA" id="ARBA00010299"/>
    </source>
</evidence>
<dbReference type="Pfam" id="PF01706">
    <property type="entry name" value="FliG_C"/>
    <property type="match status" value="1"/>
</dbReference>
<keyword evidence="14" id="KW-0966">Cell projection</keyword>
<evidence type="ECO:0000313" key="15">
    <source>
        <dbReference type="Proteomes" id="UP000193900"/>
    </source>
</evidence>
<feature type="domain" description="Flagellar motor switch protein FliG C-terminal" evidence="11">
    <location>
        <begin position="227"/>
        <end position="341"/>
    </location>
</feature>
<keyword evidence="6" id="KW-0145">Chemotaxis</keyword>
<evidence type="ECO:0000256" key="8">
    <source>
        <dbReference type="ARBA" id="ARBA00023136"/>
    </source>
</evidence>
<evidence type="ECO:0000256" key="6">
    <source>
        <dbReference type="ARBA" id="ARBA00022500"/>
    </source>
</evidence>
<dbReference type="Proteomes" id="UP000193900">
    <property type="component" value="Unassembled WGS sequence"/>
</dbReference>
<evidence type="ECO:0000256" key="2">
    <source>
        <dbReference type="ARBA" id="ARBA00004413"/>
    </source>
</evidence>
<proteinExistence type="inferred from homology"/>
<evidence type="ECO:0000259" key="13">
    <source>
        <dbReference type="Pfam" id="PF14842"/>
    </source>
</evidence>
<dbReference type="Pfam" id="PF14842">
    <property type="entry name" value="FliG_N"/>
    <property type="match status" value="1"/>
</dbReference>
<dbReference type="InterPro" id="IPR000090">
    <property type="entry name" value="Flg_Motor_Flig"/>
</dbReference>
<sequence>MQLVEGTGATPPSASDIRRRKAAIIVQIALSKGQRLPLERLPESSQIALTREISRLRMVDRETLEQVAEEFSGLLSQVALSAPPNMDAVLEMLDGHISPTAAAVLREENARLSGADPWPRVLVLSAEELRPIMETESTEVCAVVLSKLPVSKAAKLLGLLPGERARRITYAVSRTQSVTPAAVHRIGSALAETYGRAAPTAFPEKAGRRLGEILNSSQAATRDEVLESLEQEDPQFAEEVRKAIFTFADLPNRIHKEDVAKIIRVVDGVDLTAALSSAMAAGGDEQLAADYVLDHISQRMASQLRDEIEERGRVKNSVAEAAKSRMIAAIREAADSGEFSLLSDDDEED</sequence>
<evidence type="ECO:0000256" key="4">
    <source>
        <dbReference type="ARBA" id="ARBA00021870"/>
    </source>
</evidence>
<dbReference type="AlphaFoldDB" id="A0A1Y5T4C5"/>
<dbReference type="InterPro" id="IPR011002">
    <property type="entry name" value="FliG_a-hlx"/>
</dbReference>
<dbReference type="GO" id="GO:0005886">
    <property type="term" value="C:plasma membrane"/>
    <property type="evidence" value="ECO:0007669"/>
    <property type="project" value="UniProtKB-SubCell"/>
</dbReference>
<evidence type="ECO:0000259" key="11">
    <source>
        <dbReference type="Pfam" id="PF01706"/>
    </source>
</evidence>
<dbReference type="PANTHER" id="PTHR30534:SF0">
    <property type="entry name" value="FLAGELLAR MOTOR SWITCH PROTEIN FLIG"/>
    <property type="match status" value="1"/>
</dbReference>
<keyword evidence="9" id="KW-0975">Bacterial flagellum</keyword>
<dbReference type="InterPro" id="IPR032779">
    <property type="entry name" value="FliG_M"/>
</dbReference>
<comment type="similarity">
    <text evidence="3">Belongs to the FliG family.</text>
</comment>
<gene>
    <name evidence="14" type="primary">fliG</name>
    <name evidence="14" type="ORF">ROA7023_02484</name>
</gene>
<keyword evidence="7" id="KW-0283">Flagellar rotation</keyword>
<protein>
    <recommendedName>
        <fullName evidence="4">Flagellar motor switch protein FliG</fullName>
    </recommendedName>
</protein>
<feature type="domain" description="Flagellar motor switch protein FliG middle" evidence="12">
    <location>
        <begin position="127"/>
        <end position="192"/>
    </location>
</feature>
<dbReference type="Gene3D" id="1.10.220.30">
    <property type="match status" value="3"/>
</dbReference>
<dbReference type="InterPro" id="IPR023087">
    <property type="entry name" value="Flg_Motor_Flig_C"/>
</dbReference>
<evidence type="ECO:0000313" key="14">
    <source>
        <dbReference type="EMBL" id="SLN54942.1"/>
    </source>
</evidence>
<evidence type="ECO:0000256" key="1">
    <source>
        <dbReference type="ARBA" id="ARBA00004117"/>
    </source>
</evidence>
<dbReference type="EMBL" id="FWFZ01000011">
    <property type="protein sequence ID" value="SLN54942.1"/>
    <property type="molecule type" value="Genomic_DNA"/>
</dbReference>
<keyword evidence="14" id="KW-0969">Cilium</keyword>
<keyword evidence="14" id="KW-0282">Flagellum</keyword>
<dbReference type="RefSeq" id="WP_234992184.1">
    <property type="nucleotide sequence ID" value="NZ_FWFZ01000011.1"/>
</dbReference>
<evidence type="ECO:0000259" key="12">
    <source>
        <dbReference type="Pfam" id="PF14841"/>
    </source>
</evidence>
<dbReference type="InterPro" id="IPR028263">
    <property type="entry name" value="FliG_N"/>
</dbReference>
<reference evidence="14 15" key="1">
    <citation type="submission" date="2017-03" db="EMBL/GenBank/DDBJ databases">
        <authorList>
            <person name="Afonso C.L."/>
            <person name="Miller P.J."/>
            <person name="Scott M.A."/>
            <person name="Spackman E."/>
            <person name="Goraichik I."/>
            <person name="Dimitrov K.M."/>
            <person name="Suarez D.L."/>
            <person name="Swayne D.E."/>
        </authorList>
    </citation>
    <scope>NUCLEOTIDE SEQUENCE [LARGE SCALE GENOMIC DNA]</scope>
    <source>
        <strain evidence="14 15">CECT 7023</strain>
    </source>
</reference>
<feature type="domain" description="Flagellar motor switch protein FliG N-terminal" evidence="13">
    <location>
        <begin position="19"/>
        <end position="118"/>
    </location>
</feature>
<dbReference type="PANTHER" id="PTHR30534">
    <property type="entry name" value="FLAGELLAR MOTOR SWITCH PROTEIN FLIG"/>
    <property type="match status" value="1"/>
</dbReference>
<dbReference type="GO" id="GO:0071973">
    <property type="term" value="P:bacterial-type flagellum-dependent cell motility"/>
    <property type="evidence" value="ECO:0007669"/>
    <property type="project" value="InterPro"/>
</dbReference>
<evidence type="ECO:0000256" key="9">
    <source>
        <dbReference type="ARBA" id="ARBA00023143"/>
    </source>
</evidence>
<dbReference type="SUPFAM" id="SSF48029">
    <property type="entry name" value="FliG"/>
    <property type="match status" value="2"/>
</dbReference>
<keyword evidence="8" id="KW-0472">Membrane</keyword>
<keyword evidence="5" id="KW-1003">Cell membrane</keyword>
<evidence type="ECO:0000256" key="7">
    <source>
        <dbReference type="ARBA" id="ARBA00022779"/>
    </source>
</evidence>
<comment type="subcellular location">
    <subcellularLocation>
        <location evidence="1">Bacterial flagellum basal body</location>
    </subcellularLocation>
    <subcellularLocation>
        <location evidence="2">Cell membrane</location>
        <topology evidence="2">Peripheral membrane protein</topology>
        <orientation evidence="2">Cytoplasmic side</orientation>
    </subcellularLocation>
</comment>
<dbReference type="GO" id="GO:0003774">
    <property type="term" value="F:cytoskeletal motor activity"/>
    <property type="evidence" value="ECO:0007669"/>
    <property type="project" value="InterPro"/>
</dbReference>
<dbReference type="GO" id="GO:0006935">
    <property type="term" value="P:chemotaxis"/>
    <property type="evidence" value="ECO:0007669"/>
    <property type="project" value="UniProtKB-KW"/>
</dbReference>
<evidence type="ECO:0000256" key="5">
    <source>
        <dbReference type="ARBA" id="ARBA00022475"/>
    </source>
</evidence>
<organism evidence="14 15">
    <name type="scientific">Roseisalinus antarcticus</name>
    <dbReference type="NCBI Taxonomy" id="254357"/>
    <lineage>
        <taxon>Bacteria</taxon>
        <taxon>Pseudomonadati</taxon>
        <taxon>Pseudomonadota</taxon>
        <taxon>Alphaproteobacteria</taxon>
        <taxon>Rhodobacterales</taxon>
        <taxon>Roseobacteraceae</taxon>
        <taxon>Roseisalinus</taxon>
    </lineage>
</organism>
<accession>A0A1Y5T4C5</accession>
<dbReference type="PRINTS" id="PR00954">
    <property type="entry name" value="FLGMOTORFLIG"/>
</dbReference>